<dbReference type="GO" id="GO:0005829">
    <property type="term" value="C:cytosol"/>
    <property type="evidence" value="ECO:0007669"/>
    <property type="project" value="TreeGrafter"/>
</dbReference>
<keyword evidence="2" id="KW-0326">Glycosidase</keyword>
<evidence type="ECO:0000256" key="1">
    <source>
        <dbReference type="ARBA" id="ARBA00022801"/>
    </source>
</evidence>
<keyword evidence="1 4" id="KW-0378">Hydrolase</keyword>
<dbReference type="InterPro" id="IPR001910">
    <property type="entry name" value="Inosine/uridine_hydrolase_dom"/>
</dbReference>
<dbReference type="SUPFAM" id="SSF53590">
    <property type="entry name" value="Nucleoside hydrolase"/>
    <property type="match status" value="1"/>
</dbReference>
<comment type="caution">
    <text evidence="4">The sequence shown here is derived from an EMBL/GenBank/DDBJ whole genome shotgun (WGS) entry which is preliminary data.</text>
</comment>
<dbReference type="Proteomes" id="UP000617628">
    <property type="component" value="Unassembled WGS sequence"/>
</dbReference>
<evidence type="ECO:0000256" key="2">
    <source>
        <dbReference type="ARBA" id="ARBA00023295"/>
    </source>
</evidence>
<sequence length="317" mass="35050">MQNLLSHFAPGRRLKVVIDTDTYNEIDDQFALVYALLSPDRMAVEAIYAAPFENSRVASYAEGMELSFQEILRVIGLLGLGGAGQVFRGATCRISEHGDSGSAASSDLIRRAQALPDGERLVVIAIGAATNVAAALATAPEISEKIVLLWLGGHPSHWPHNREFNLRGDPEAVRIILKSNVPFGLFPCATVAEALTTTVSELAPNLKGRGEIGDYLFDIFANYDHENLQAIAASKTIWDLAPFAWAIEPEWFDVRETIRPDLSEDLSWKNGDTQETLLEAIRLQRDPIFRDFFSKIQAFKEGRIVARMVDPGLKRMI</sequence>
<dbReference type="PANTHER" id="PTHR12304:SF4">
    <property type="entry name" value="URIDINE NUCLEOSIDASE"/>
    <property type="match status" value="1"/>
</dbReference>
<organism evidence="4 5">
    <name type="scientific">Pelagicoccus mobilis</name>
    <dbReference type="NCBI Taxonomy" id="415221"/>
    <lineage>
        <taxon>Bacteria</taxon>
        <taxon>Pseudomonadati</taxon>
        <taxon>Verrucomicrobiota</taxon>
        <taxon>Opitutia</taxon>
        <taxon>Puniceicoccales</taxon>
        <taxon>Pelagicoccaceae</taxon>
        <taxon>Pelagicoccus</taxon>
    </lineage>
</organism>
<evidence type="ECO:0000259" key="3">
    <source>
        <dbReference type="Pfam" id="PF01156"/>
    </source>
</evidence>
<proteinExistence type="predicted"/>
<dbReference type="GO" id="GO:0008477">
    <property type="term" value="F:purine nucleosidase activity"/>
    <property type="evidence" value="ECO:0007669"/>
    <property type="project" value="TreeGrafter"/>
</dbReference>
<dbReference type="Pfam" id="PF01156">
    <property type="entry name" value="IU_nuc_hydro"/>
    <property type="match status" value="1"/>
</dbReference>
<dbReference type="AlphaFoldDB" id="A0A934RRD0"/>
<dbReference type="RefSeq" id="WP_200353709.1">
    <property type="nucleotide sequence ID" value="NZ_JAENIL010000002.1"/>
</dbReference>
<dbReference type="InterPro" id="IPR023186">
    <property type="entry name" value="IUNH"/>
</dbReference>
<evidence type="ECO:0000313" key="5">
    <source>
        <dbReference type="Proteomes" id="UP000617628"/>
    </source>
</evidence>
<dbReference type="Gene3D" id="3.90.245.10">
    <property type="entry name" value="Ribonucleoside hydrolase-like"/>
    <property type="match status" value="1"/>
</dbReference>
<dbReference type="PANTHER" id="PTHR12304">
    <property type="entry name" value="INOSINE-URIDINE PREFERRING NUCLEOSIDE HYDROLASE"/>
    <property type="match status" value="1"/>
</dbReference>
<dbReference type="EMBL" id="JAENIL010000002">
    <property type="protein sequence ID" value="MBK1875492.1"/>
    <property type="molecule type" value="Genomic_DNA"/>
</dbReference>
<reference evidence="4" key="1">
    <citation type="submission" date="2021-01" db="EMBL/GenBank/DDBJ databases">
        <title>Modified the classification status of verrucomicrobia.</title>
        <authorList>
            <person name="Feng X."/>
        </authorList>
    </citation>
    <scope>NUCLEOTIDE SEQUENCE</scope>
    <source>
        <strain evidence="4">KCTC 13126</strain>
    </source>
</reference>
<dbReference type="InterPro" id="IPR036452">
    <property type="entry name" value="Ribo_hydro-like"/>
</dbReference>
<keyword evidence="5" id="KW-1185">Reference proteome</keyword>
<evidence type="ECO:0000313" key="4">
    <source>
        <dbReference type="EMBL" id="MBK1875492.1"/>
    </source>
</evidence>
<name>A0A934RRD0_9BACT</name>
<gene>
    <name evidence="4" type="ORF">JIN87_01365</name>
</gene>
<accession>A0A934RRD0</accession>
<feature type="domain" description="Inosine/uridine-preferring nucleoside hydrolase" evidence="3">
    <location>
        <begin position="16"/>
        <end position="255"/>
    </location>
</feature>
<dbReference type="GO" id="GO:0006152">
    <property type="term" value="P:purine nucleoside catabolic process"/>
    <property type="evidence" value="ECO:0007669"/>
    <property type="project" value="TreeGrafter"/>
</dbReference>
<protein>
    <submittedName>
        <fullName evidence="4">Nucleoside hydrolase</fullName>
    </submittedName>
</protein>